<feature type="transmembrane region" description="Helical" evidence="1">
    <location>
        <begin position="23"/>
        <end position="42"/>
    </location>
</feature>
<dbReference type="AlphaFoldDB" id="A0A1H4A270"/>
<evidence type="ECO:0000313" key="3">
    <source>
        <dbReference type="Proteomes" id="UP000182257"/>
    </source>
</evidence>
<keyword evidence="1" id="KW-0472">Membrane</keyword>
<keyword evidence="1" id="KW-0812">Transmembrane</keyword>
<reference evidence="2 3" key="1">
    <citation type="submission" date="2016-10" db="EMBL/GenBank/DDBJ databases">
        <authorList>
            <person name="de Groot N.N."/>
        </authorList>
    </citation>
    <scope>NUCLEOTIDE SEQUENCE [LARGE SCALE GENOMIC DNA]</scope>
    <source>
        <strain evidence="2 3">D31d</strain>
    </source>
</reference>
<dbReference type="EMBL" id="FNRF01000002">
    <property type="protein sequence ID" value="SEA29970.1"/>
    <property type="molecule type" value="Genomic_DNA"/>
</dbReference>
<protein>
    <submittedName>
        <fullName evidence="2">Uncharacterized protein</fullName>
    </submittedName>
</protein>
<dbReference type="Proteomes" id="UP000182257">
    <property type="component" value="Unassembled WGS sequence"/>
</dbReference>
<proteinExistence type="predicted"/>
<organism evidence="2 3">
    <name type="scientific">Xylanibacter ruminicola</name>
    <name type="common">Prevotella ruminicola</name>
    <dbReference type="NCBI Taxonomy" id="839"/>
    <lineage>
        <taxon>Bacteria</taxon>
        <taxon>Pseudomonadati</taxon>
        <taxon>Bacteroidota</taxon>
        <taxon>Bacteroidia</taxon>
        <taxon>Bacteroidales</taxon>
        <taxon>Prevotellaceae</taxon>
        <taxon>Xylanibacter</taxon>
    </lineage>
</organism>
<evidence type="ECO:0000313" key="2">
    <source>
        <dbReference type="EMBL" id="SEA29970.1"/>
    </source>
</evidence>
<sequence>MLWDFICTFAAEYMKLANKRHMAAWMLLAVFVPILLLSSIHIHETGNTTTTECNDCVHHSCHGHLSSVASWDHDCVLCQFLTLTMLAAAVMAVTLYVHVCIKSYAQPLCGFRTYSCGNIVTRGPPTL</sequence>
<keyword evidence="1" id="KW-1133">Transmembrane helix</keyword>
<name>A0A1H4A270_XYLRU</name>
<evidence type="ECO:0000256" key="1">
    <source>
        <dbReference type="SAM" id="Phobius"/>
    </source>
</evidence>
<accession>A0A1H4A270</accession>
<gene>
    <name evidence="2" type="ORF">SAMN05216462_1020</name>
</gene>
<feature type="transmembrane region" description="Helical" evidence="1">
    <location>
        <begin position="80"/>
        <end position="101"/>
    </location>
</feature>